<evidence type="ECO:0000313" key="9">
    <source>
        <dbReference type="Proteomes" id="UP001551675"/>
    </source>
</evidence>
<dbReference type="Proteomes" id="UP001551675">
    <property type="component" value="Unassembled WGS sequence"/>
</dbReference>
<keyword evidence="9" id="KW-1185">Reference proteome</keyword>
<dbReference type="PANTHER" id="PTHR43333:SF1">
    <property type="entry name" value="D-ISOMER SPECIFIC 2-HYDROXYACID DEHYDROGENASE NAD-BINDING DOMAIN-CONTAINING PROTEIN"/>
    <property type="match status" value="1"/>
</dbReference>
<comment type="caution">
    <text evidence="8">The sequence shown here is derived from an EMBL/GenBank/DDBJ whole genome shotgun (WGS) entry which is preliminary data.</text>
</comment>
<dbReference type="EMBL" id="JBFALK010000012">
    <property type="protein sequence ID" value="MEV0971305.1"/>
    <property type="molecule type" value="Genomic_DNA"/>
</dbReference>
<keyword evidence="2 4" id="KW-0560">Oxidoreductase</keyword>
<dbReference type="InterPro" id="IPR006140">
    <property type="entry name" value="D-isomer_DH_NAD-bd"/>
</dbReference>
<proteinExistence type="inferred from homology"/>
<evidence type="ECO:0000259" key="7">
    <source>
        <dbReference type="Pfam" id="PF02826"/>
    </source>
</evidence>
<dbReference type="Pfam" id="PF00389">
    <property type="entry name" value="2-Hacid_dh"/>
    <property type="match status" value="1"/>
</dbReference>
<dbReference type="InterPro" id="IPR006139">
    <property type="entry name" value="D-isomer_2_OHA_DH_cat_dom"/>
</dbReference>
<evidence type="ECO:0000256" key="2">
    <source>
        <dbReference type="ARBA" id="ARBA00023002"/>
    </source>
</evidence>
<dbReference type="Pfam" id="PF02826">
    <property type="entry name" value="2-Hacid_dh_C"/>
    <property type="match status" value="1"/>
</dbReference>
<feature type="domain" description="D-isomer specific 2-hydroxyacid dehydrogenase NAD-binding" evidence="7">
    <location>
        <begin position="134"/>
        <end position="307"/>
    </location>
</feature>
<dbReference type="Gene3D" id="3.40.50.720">
    <property type="entry name" value="NAD(P)-binding Rossmann-like Domain"/>
    <property type="match status" value="2"/>
</dbReference>
<evidence type="ECO:0000256" key="1">
    <source>
        <dbReference type="ARBA" id="ARBA00005854"/>
    </source>
</evidence>
<feature type="region of interest" description="Disordered" evidence="5">
    <location>
        <begin position="1"/>
        <end position="25"/>
    </location>
</feature>
<dbReference type="CDD" id="cd05300">
    <property type="entry name" value="2-Hacid_dh_1"/>
    <property type="match status" value="1"/>
</dbReference>
<evidence type="ECO:0000256" key="3">
    <source>
        <dbReference type="ARBA" id="ARBA00023027"/>
    </source>
</evidence>
<dbReference type="PANTHER" id="PTHR43333">
    <property type="entry name" value="2-HACID_DH_C DOMAIN-CONTAINING PROTEIN"/>
    <property type="match status" value="1"/>
</dbReference>
<feature type="domain" description="D-isomer specific 2-hydroxyacid dehydrogenase catalytic" evidence="6">
    <location>
        <begin position="50"/>
        <end position="338"/>
    </location>
</feature>
<reference evidence="8 9" key="1">
    <citation type="submission" date="2024-06" db="EMBL/GenBank/DDBJ databases">
        <title>The Natural Products Discovery Center: Release of the First 8490 Sequenced Strains for Exploring Actinobacteria Biosynthetic Diversity.</title>
        <authorList>
            <person name="Kalkreuter E."/>
            <person name="Kautsar S.A."/>
            <person name="Yang D."/>
            <person name="Bader C.D."/>
            <person name="Teijaro C.N."/>
            <person name="Fluegel L."/>
            <person name="Davis C.M."/>
            <person name="Simpson J.R."/>
            <person name="Lauterbach L."/>
            <person name="Steele A.D."/>
            <person name="Gui C."/>
            <person name="Meng S."/>
            <person name="Li G."/>
            <person name="Viehrig K."/>
            <person name="Ye F."/>
            <person name="Su P."/>
            <person name="Kiefer A.F."/>
            <person name="Nichols A."/>
            <person name="Cepeda A.J."/>
            <person name="Yan W."/>
            <person name="Fan B."/>
            <person name="Jiang Y."/>
            <person name="Adhikari A."/>
            <person name="Zheng C.-J."/>
            <person name="Schuster L."/>
            <person name="Cowan T.M."/>
            <person name="Smanski M.J."/>
            <person name="Chevrette M.G."/>
            <person name="De Carvalho L.P.S."/>
            <person name="Shen B."/>
        </authorList>
    </citation>
    <scope>NUCLEOTIDE SEQUENCE [LARGE SCALE GENOMIC DNA]</scope>
    <source>
        <strain evidence="8 9">NPDC050100</strain>
    </source>
</reference>
<evidence type="ECO:0000256" key="4">
    <source>
        <dbReference type="RuleBase" id="RU003719"/>
    </source>
</evidence>
<name>A0ABV3GI36_MICGL</name>
<dbReference type="SUPFAM" id="SSF52283">
    <property type="entry name" value="Formate/glycerate dehydrogenase catalytic domain-like"/>
    <property type="match status" value="1"/>
</dbReference>
<protein>
    <submittedName>
        <fullName evidence="8">D-2-hydroxyacid dehydrogenase</fullName>
    </submittedName>
</protein>
<comment type="similarity">
    <text evidence="1 4">Belongs to the D-isomer specific 2-hydroxyacid dehydrogenase family.</text>
</comment>
<sequence>MRARPSVTTSTGPGPSSAAGTGERGAGNGVVLTVLHEDDLPPSRDLLHDLAGEVRYARRAELGDALRGSDALLMWDSFSPALREAWHHADALRWIHVAAAGVDRLLFDDLRASDVIVTNSRGVFDRPIAEYVLACVLAFAKDLPGSWRLQGEQRWRHRVTERIDGKTVMIVGTGAIGREIARMLRAVGLTVLGAGRSTRDGDADFGAVYDSSRLAALVADVDYLVNVAPLTGETRRLIDADVLAALKPAARLINVGRGETVDTEALVEALRSGRLAGAALDVFEEEPLPAGHPLWSFPQVLISPHMSGDAAGWQEALADTFLENLRRYVAGAPLINVVDKHLGFVVSP</sequence>
<dbReference type="RefSeq" id="WP_082776491.1">
    <property type="nucleotide sequence ID" value="NZ_JBFALK010000012.1"/>
</dbReference>
<dbReference type="SUPFAM" id="SSF51735">
    <property type="entry name" value="NAD(P)-binding Rossmann-fold domains"/>
    <property type="match status" value="1"/>
</dbReference>
<keyword evidence="3" id="KW-0520">NAD</keyword>
<gene>
    <name evidence="8" type="ORF">AB0I59_21975</name>
</gene>
<evidence type="ECO:0000313" key="8">
    <source>
        <dbReference type="EMBL" id="MEV0971305.1"/>
    </source>
</evidence>
<evidence type="ECO:0000256" key="5">
    <source>
        <dbReference type="SAM" id="MobiDB-lite"/>
    </source>
</evidence>
<evidence type="ECO:0000259" key="6">
    <source>
        <dbReference type="Pfam" id="PF00389"/>
    </source>
</evidence>
<feature type="compositionally biased region" description="Low complexity" evidence="5">
    <location>
        <begin position="1"/>
        <end position="21"/>
    </location>
</feature>
<dbReference type="InterPro" id="IPR036291">
    <property type="entry name" value="NAD(P)-bd_dom_sf"/>
</dbReference>
<organism evidence="8 9">
    <name type="scientific">Microtetraspora glauca</name>
    <dbReference type="NCBI Taxonomy" id="1996"/>
    <lineage>
        <taxon>Bacteria</taxon>
        <taxon>Bacillati</taxon>
        <taxon>Actinomycetota</taxon>
        <taxon>Actinomycetes</taxon>
        <taxon>Streptosporangiales</taxon>
        <taxon>Streptosporangiaceae</taxon>
        <taxon>Microtetraspora</taxon>
    </lineage>
</organism>
<accession>A0ABV3GI36</accession>